<dbReference type="Pfam" id="PF01575">
    <property type="entry name" value="MaoC_dehydratas"/>
    <property type="match status" value="1"/>
</dbReference>
<reference evidence="2 3" key="1">
    <citation type="submission" date="2020-08" db="EMBL/GenBank/DDBJ databases">
        <title>Genomic Encyclopedia of Type Strains, Phase IV (KMG-V): Genome sequencing to study the core and pangenomes of soil and plant-associated prokaryotes.</title>
        <authorList>
            <person name="Whitman W."/>
        </authorList>
    </citation>
    <scope>NUCLEOTIDE SEQUENCE [LARGE SCALE GENOMIC DNA]</scope>
    <source>
        <strain evidence="2 3">SEMIA 402</strain>
    </source>
</reference>
<evidence type="ECO:0000259" key="1">
    <source>
        <dbReference type="Pfam" id="PF01575"/>
    </source>
</evidence>
<accession>A0A7W6WC05</accession>
<evidence type="ECO:0000313" key="3">
    <source>
        <dbReference type="Proteomes" id="UP000533641"/>
    </source>
</evidence>
<protein>
    <submittedName>
        <fullName evidence="2">Acyl dehydratase</fullName>
    </submittedName>
</protein>
<dbReference type="Gene3D" id="3.10.129.10">
    <property type="entry name" value="Hotdog Thioesterase"/>
    <property type="match status" value="1"/>
</dbReference>
<dbReference type="SUPFAM" id="SSF54637">
    <property type="entry name" value="Thioesterase/thiol ester dehydrase-isomerase"/>
    <property type="match status" value="1"/>
</dbReference>
<dbReference type="EMBL" id="JACIGM010000001">
    <property type="protein sequence ID" value="MBB4272496.1"/>
    <property type="molecule type" value="Genomic_DNA"/>
</dbReference>
<dbReference type="AlphaFoldDB" id="A0A7W6WC05"/>
<gene>
    <name evidence="2" type="ORF">GGE12_000238</name>
</gene>
<dbReference type="InterPro" id="IPR002539">
    <property type="entry name" value="MaoC-like_dom"/>
</dbReference>
<organism evidence="2 3">
    <name type="scientific">Rhizobium mongolense</name>
    <dbReference type="NCBI Taxonomy" id="57676"/>
    <lineage>
        <taxon>Bacteria</taxon>
        <taxon>Pseudomonadati</taxon>
        <taxon>Pseudomonadota</taxon>
        <taxon>Alphaproteobacteria</taxon>
        <taxon>Hyphomicrobiales</taxon>
        <taxon>Rhizobiaceae</taxon>
        <taxon>Rhizobium/Agrobacterium group</taxon>
        <taxon>Rhizobium</taxon>
    </lineage>
</organism>
<proteinExistence type="predicted"/>
<comment type="caution">
    <text evidence="2">The sequence shown here is derived from an EMBL/GenBank/DDBJ whole genome shotgun (WGS) entry which is preliminary data.</text>
</comment>
<evidence type="ECO:0000313" key="2">
    <source>
        <dbReference type="EMBL" id="MBB4272496.1"/>
    </source>
</evidence>
<sequence length="191" mass="20923">MKLVFEDFEPGRSFALGPVAVTAQEIIEFATEFDPQPMHLDEMAGRASILGGLAASGWHTSALFMRMMAYGFLLNSHSQGAPGIDVMEWRKPVLAGDTLSGRSTVLESRAMRSRPGIGIARFKHGSTISTAIWSATAKTGSCSACATHRRQTHEDGGALYDRRKGRDRRLYLYRGADHPFRHALRSAALPC</sequence>
<dbReference type="CDD" id="cd03454">
    <property type="entry name" value="YdeM"/>
    <property type="match status" value="1"/>
</dbReference>
<dbReference type="Proteomes" id="UP000533641">
    <property type="component" value="Unassembled WGS sequence"/>
</dbReference>
<feature type="domain" description="MaoC-like" evidence="1">
    <location>
        <begin position="10"/>
        <end position="112"/>
    </location>
</feature>
<dbReference type="InterPro" id="IPR029069">
    <property type="entry name" value="HotDog_dom_sf"/>
</dbReference>
<name>A0A7W6WC05_9HYPH</name>